<dbReference type="InterPro" id="IPR025419">
    <property type="entry name" value="DUF4142"/>
</dbReference>
<keyword evidence="4" id="KW-1185">Reference proteome</keyword>
<evidence type="ECO:0000259" key="2">
    <source>
        <dbReference type="Pfam" id="PF13628"/>
    </source>
</evidence>
<feature type="signal peptide" evidence="1">
    <location>
        <begin position="1"/>
        <end position="26"/>
    </location>
</feature>
<accession>A0A2W4DDR9</accession>
<organism evidence="3 4">
    <name type="scientific">Rhizobium tubonense</name>
    <dbReference type="NCBI Taxonomy" id="484088"/>
    <lineage>
        <taxon>Bacteria</taxon>
        <taxon>Pseudomonadati</taxon>
        <taxon>Pseudomonadota</taxon>
        <taxon>Alphaproteobacteria</taxon>
        <taxon>Hyphomicrobiales</taxon>
        <taxon>Rhizobiaceae</taxon>
        <taxon>Rhizobium/Agrobacterium group</taxon>
        <taxon>Rhizobium</taxon>
    </lineage>
</organism>
<dbReference type="Proteomes" id="UP000248925">
    <property type="component" value="Unassembled WGS sequence"/>
</dbReference>
<dbReference type="AlphaFoldDB" id="A0A2W4DDR9"/>
<name>A0A2W4DDR9_9HYPH</name>
<feature type="chain" id="PRO_5016116433" description="DUF4142 domain-containing protein" evidence="1">
    <location>
        <begin position="27"/>
        <end position="185"/>
    </location>
</feature>
<protein>
    <recommendedName>
        <fullName evidence="2">DUF4142 domain-containing protein</fullName>
    </recommendedName>
</protein>
<evidence type="ECO:0000313" key="4">
    <source>
        <dbReference type="Proteomes" id="UP000248925"/>
    </source>
</evidence>
<dbReference type="EMBL" id="PCDP01000029">
    <property type="protein sequence ID" value="PZM14894.1"/>
    <property type="molecule type" value="Genomic_DNA"/>
</dbReference>
<feature type="domain" description="DUF4142" evidence="2">
    <location>
        <begin position="36"/>
        <end position="179"/>
    </location>
</feature>
<reference evidence="3 4" key="1">
    <citation type="journal article" date="2018" name="Sci. Rep.">
        <title>Rhizobium tumorigenes sp. nov., a novel plant tumorigenic bacterium isolated from cane gall tumors on thornless blackberry.</title>
        <authorList>
            <person name="Kuzmanovi N."/>
            <person name="Smalla K."/>
            <person name="Gronow S."/>
            <person name="PuBawska J."/>
        </authorList>
    </citation>
    <scope>NUCLEOTIDE SEQUENCE [LARGE SCALE GENOMIC DNA]</scope>
    <source>
        <strain evidence="3 4">CCBAU 85046</strain>
    </source>
</reference>
<proteinExistence type="predicted"/>
<keyword evidence="1" id="KW-0732">Signal</keyword>
<dbReference type="PANTHER" id="PTHR38593">
    <property type="entry name" value="BLR2558 PROTEIN"/>
    <property type="match status" value="1"/>
</dbReference>
<gene>
    <name evidence="3" type="ORF">CPY51_09385</name>
</gene>
<dbReference type="Pfam" id="PF13628">
    <property type="entry name" value="DUF4142"/>
    <property type="match status" value="1"/>
</dbReference>
<dbReference type="PANTHER" id="PTHR38593:SF1">
    <property type="entry name" value="BLR2558 PROTEIN"/>
    <property type="match status" value="1"/>
</dbReference>
<evidence type="ECO:0000256" key="1">
    <source>
        <dbReference type="SAM" id="SignalP"/>
    </source>
</evidence>
<sequence length="185" mass="20084">MNRRALLTSAAFAAAVPAFLSMTAFAQTAAASGDTEKKHADETKKVGSLSLATSRVALEKASDPMTKEFAKWEVAEQETIADILKSMEMGDKTEGALKPPSQTEVEAMLDAEGKTALDKMKSASGKDFDKAYVTAQLDGHKKLLTIQEDYLKVGQNREHLSVTKLARGQIKEHIDHLDMLMSKVG</sequence>
<dbReference type="OrthoDB" id="7281440at2"/>
<comment type="caution">
    <text evidence="3">The sequence shown here is derived from an EMBL/GenBank/DDBJ whole genome shotgun (WGS) entry which is preliminary data.</text>
</comment>
<dbReference type="Gene3D" id="1.20.1260.10">
    <property type="match status" value="1"/>
</dbReference>
<dbReference type="InterPro" id="IPR012347">
    <property type="entry name" value="Ferritin-like"/>
</dbReference>
<evidence type="ECO:0000313" key="3">
    <source>
        <dbReference type="EMBL" id="PZM14894.1"/>
    </source>
</evidence>
<dbReference type="RefSeq" id="WP_111159983.1">
    <property type="nucleotide sequence ID" value="NZ_PCDP01000029.1"/>
</dbReference>